<gene>
    <name evidence="1" type="ORF">A5893_13850</name>
</gene>
<accession>A0A179DC61</accession>
<comment type="caution">
    <text evidence="1">The sequence shown here is derived from an EMBL/GenBank/DDBJ whole genome shotgun (WGS) entry which is preliminary data.</text>
</comment>
<evidence type="ECO:0000313" key="2">
    <source>
        <dbReference type="Proteomes" id="UP000078459"/>
    </source>
</evidence>
<keyword evidence="2" id="KW-1185">Reference proteome</keyword>
<dbReference type="EMBL" id="LWHJ01000030">
    <property type="protein sequence ID" value="OAQ38504.1"/>
    <property type="molecule type" value="Genomic_DNA"/>
</dbReference>
<sequence length="62" mass="6785">MADGGLCYFISYLINLMRCDNGSASNAISAKFFKTLAVIINDDNAKINSINNFNIDIVFSDS</sequence>
<proteinExistence type="predicted"/>
<organism evidence="1 2">
    <name type="scientific">Pedobacter psychrophilus</name>
    <dbReference type="NCBI Taxonomy" id="1826909"/>
    <lineage>
        <taxon>Bacteria</taxon>
        <taxon>Pseudomonadati</taxon>
        <taxon>Bacteroidota</taxon>
        <taxon>Sphingobacteriia</taxon>
        <taxon>Sphingobacteriales</taxon>
        <taxon>Sphingobacteriaceae</taxon>
        <taxon>Pedobacter</taxon>
    </lineage>
</organism>
<name>A0A179DC61_9SPHI</name>
<dbReference type="AlphaFoldDB" id="A0A179DC61"/>
<reference evidence="1 2" key="2">
    <citation type="submission" date="2016-06" db="EMBL/GenBank/DDBJ databases">
        <title>Pedobacter psychrophilus sp. nov., isolated from Antarctic fragmentary rock.</title>
        <authorList>
            <person name="Svec P."/>
        </authorList>
    </citation>
    <scope>NUCLEOTIDE SEQUENCE [LARGE SCALE GENOMIC DNA]</scope>
    <source>
        <strain evidence="1 2">CCM 8644</strain>
    </source>
</reference>
<protein>
    <submittedName>
        <fullName evidence="1">Uncharacterized protein</fullName>
    </submittedName>
</protein>
<reference evidence="1 2" key="1">
    <citation type="submission" date="2016-04" db="EMBL/GenBank/DDBJ databases">
        <authorList>
            <person name="Evans L.H."/>
            <person name="Alamgir A."/>
            <person name="Owens N."/>
            <person name="Weber N.D."/>
            <person name="Virtaneva K."/>
            <person name="Barbian K."/>
            <person name="Babar A."/>
            <person name="Rosenke K."/>
        </authorList>
    </citation>
    <scope>NUCLEOTIDE SEQUENCE [LARGE SCALE GENOMIC DNA]</scope>
    <source>
        <strain evidence="1 2">CCM 8644</strain>
    </source>
</reference>
<dbReference type="STRING" id="1826909.A5893_13850"/>
<dbReference type="Proteomes" id="UP000078459">
    <property type="component" value="Unassembled WGS sequence"/>
</dbReference>
<evidence type="ECO:0000313" key="1">
    <source>
        <dbReference type="EMBL" id="OAQ38504.1"/>
    </source>
</evidence>